<dbReference type="OrthoDB" id="43854at2157"/>
<evidence type="ECO:0000313" key="2">
    <source>
        <dbReference type="Proteomes" id="UP000248410"/>
    </source>
</evidence>
<reference evidence="1 2" key="1">
    <citation type="submission" date="2018-05" db="EMBL/GenBank/DDBJ databases">
        <title>Complete Genome Sequences of Extremely Thermoacidophilic, Metal-Mobilizing Type-Strain Members of the Archaeal Family Sulfolobaceae: Acidianus brierleyi DSM-1651T, Acidianus sulfidivorans DSM-18786T, Metallosphaera hakonensis DSM-7519T, and Metallosphaera prunae DSM-10039T.</title>
        <authorList>
            <person name="Counts J.A."/>
            <person name="Kelly R.M."/>
        </authorList>
    </citation>
    <scope>NUCLEOTIDE SEQUENCE [LARGE SCALE GENOMIC DNA]</scope>
    <source>
        <strain evidence="1 2">JP7</strain>
    </source>
</reference>
<protein>
    <submittedName>
        <fullName evidence="1">Uncharacterized protein</fullName>
    </submittedName>
</protein>
<dbReference type="RefSeq" id="WP_110380836.1">
    <property type="nucleotide sequence ID" value="NZ_CP029288.2"/>
</dbReference>
<accession>A0A2U9IPP2</accession>
<proteinExistence type="predicted"/>
<sequence length="254" mass="28880">MNKDIKIFVILVVFLFLLSILGTYEATKVIIKPASDFNPPYAKVTNAWVENGKIIVQIQIIKNGYNISLTGGYVEIQNTGQKENITSHYTASVFNVSFPLLYNITTSQLSVEGLLEGKLASNPIYITFSGIVSVSIINEIELLNFTYQNNVLHLYIKVFSPLNMTLRYIEDLSIVNYNLSRFVATTSFIPLNISLSPGIHFLNLSFNLTNFHSNIYYSSFQKYTYYVKAYVGTTIYYNVPQNDTFEIYCMKSFG</sequence>
<dbReference type="EMBL" id="CP029288">
    <property type="protein sequence ID" value="AWR97946.1"/>
    <property type="molecule type" value="Genomic_DNA"/>
</dbReference>
<name>A0A2U9IPP2_9CREN</name>
<dbReference type="AlphaFoldDB" id="A0A2U9IPP2"/>
<gene>
    <name evidence="1" type="ORF">DFR86_10640</name>
</gene>
<organism evidence="1 2">
    <name type="scientific">Acidianus sulfidivorans JP7</name>
    <dbReference type="NCBI Taxonomy" id="619593"/>
    <lineage>
        <taxon>Archaea</taxon>
        <taxon>Thermoproteota</taxon>
        <taxon>Thermoprotei</taxon>
        <taxon>Sulfolobales</taxon>
        <taxon>Sulfolobaceae</taxon>
        <taxon>Acidianus</taxon>
    </lineage>
</organism>
<keyword evidence="2" id="KW-1185">Reference proteome</keyword>
<dbReference type="KEGG" id="asul:DFR86_10640"/>
<dbReference type="GeneID" id="36838431"/>
<evidence type="ECO:0000313" key="1">
    <source>
        <dbReference type="EMBL" id="AWR97946.1"/>
    </source>
</evidence>
<dbReference type="Proteomes" id="UP000248410">
    <property type="component" value="Chromosome"/>
</dbReference>